<dbReference type="CDD" id="cd00075">
    <property type="entry name" value="HATPase"/>
    <property type="match status" value="1"/>
</dbReference>
<dbReference type="InterPro" id="IPR005467">
    <property type="entry name" value="His_kinase_dom"/>
</dbReference>
<feature type="domain" description="Histidine kinase" evidence="8">
    <location>
        <begin position="484"/>
        <end position="696"/>
    </location>
</feature>
<dbReference type="GO" id="GO:0009927">
    <property type="term" value="F:histidine phosphotransfer kinase activity"/>
    <property type="evidence" value="ECO:0007669"/>
    <property type="project" value="TreeGrafter"/>
</dbReference>
<dbReference type="Pfam" id="PF00512">
    <property type="entry name" value="HisKA"/>
    <property type="match status" value="1"/>
</dbReference>
<dbReference type="Pfam" id="PF13374">
    <property type="entry name" value="TPR_10"/>
    <property type="match status" value="1"/>
</dbReference>
<dbReference type="RefSeq" id="WP_257575038.1">
    <property type="nucleotide sequence ID" value="NZ_FNNO01000018.1"/>
</dbReference>
<feature type="repeat" description="TPR" evidence="6">
    <location>
        <begin position="166"/>
        <end position="199"/>
    </location>
</feature>
<comment type="caution">
    <text evidence="9">The sequence shown here is derived from an EMBL/GenBank/DDBJ whole genome shotgun (WGS) entry which is preliminary data.</text>
</comment>
<dbReference type="PROSITE" id="PS51257">
    <property type="entry name" value="PROKAR_LIPOPROTEIN"/>
    <property type="match status" value="1"/>
</dbReference>
<dbReference type="Gene3D" id="1.10.287.130">
    <property type="match status" value="1"/>
</dbReference>
<dbReference type="SUPFAM" id="SSF48452">
    <property type="entry name" value="TPR-like"/>
    <property type="match status" value="1"/>
</dbReference>
<dbReference type="SMART" id="SM00387">
    <property type="entry name" value="HATPase_c"/>
    <property type="match status" value="1"/>
</dbReference>
<dbReference type="Gene3D" id="3.30.565.10">
    <property type="entry name" value="Histidine kinase-like ATPase, C-terminal domain"/>
    <property type="match status" value="1"/>
</dbReference>
<evidence type="ECO:0000256" key="2">
    <source>
        <dbReference type="ARBA" id="ARBA00012438"/>
    </source>
</evidence>
<comment type="catalytic activity">
    <reaction evidence="1">
        <text>ATP + protein L-histidine = ADP + protein N-phospho-L-histidine.</text>
        <dbReference type="EC" id="2.7.13.3"/>
    </reaction>
</comment>
<evidence type="ECO:0000313" key="10">
    <source>
        <dbReference type="Proteomes" id="UP000198711"/>
    </source>
</evidence>
<dbReference type="InterPro" id="IPR036890">
    <property type="entry name" value="HATPase_C_sf"/>
</dbReference>
<dbReference type="PRINTS" id="PR00344">
    <property type="entry name" value="BCTRLSENSOR"/>
</dbReference>
<dbReference type="PANTHER" id="PTHR43047">
    <property type="entry name" value="TWO-COMPONENT HISTIDINE PROTEIN KINASE"/>
    <property type="match status" value="1"/>
</dbReference>
<organism evidence="9 10">
    <name type="scientific">Hydrobacter penzbergensis</name>
    <dbReference type="NCBI Taxonomy" id="1235997"/>
    <lineage>
        <taxon>Bacteria</taxon>
        <taxon>Pseudomonadati</taxon>
        <taxon>Bacteroidota</taxon>
        <taxon>Chitinophagia</taxon>
        <taxon>Chitinophagales</taxon>
        <taxon>Chitinophagaceae</taxon>
        <taxon>Hydrobacter</taxon>
    </lineage>
</organism>
<keyword evidence="6" id="KW-0802">TPR repeat</keyword>
<dbReference type="Pfam" id="PF02518">
    <property type="entry name" value="HATPase_c"/>
    <property type="match status" value="1"/>
</dbReference>
<dbReference type="SMART" id="SM00388">
    <property type="entry name" value="HisKA"/>
    <property type="match status" value="1"/>
</dbReference>
<name>A0A8X8IFB6_9BACT</name>
<keyword evidence="4" id="KW-0808">Transferase</keyword>
<keyword evidence="7" id="KW-0812">Transmembrane</keyword>
<dbReference type="InterPro" id="IPR003594">
    <property type="entry name" value="HATPase_dom"/>
</dbReference>
<dbReference type="SUPFAM" id="SSF47384">
    <property type="entry name" value="Homodimeric domain of signal transducing histidine kinase"/>
    <property type="match status" value="1"/>
</dbReference>
<dbReference type="Proteomes" id="UP000198711">
    <property type="component" value="Unassembled WGS sequence"/>
</dbReference>
<evidence type="ECO:0000256" key="6">
    <source>
        <dbReference type="PROSITE-ProRule" id="PRU00339"/>
    </source>
</evidence>
<evidence type="ECO:0000313" key="9">
    <source>
        <dbReference type="EMBL" id="SDX50492.1"/>
    </source>
</evidence>
<keyword evidence="10" id="KW-1185">Reference proteome</keyword>
<keyword evidence="7" id="KW-0472">Membrane</keyword>
<evidence type="ECO:0000256" key="3">
    <source>
        <dbReference type="ARBA" id="ARBA00022553"/>
    </source>
</evidence>
<evidence type="ECO:0000256" key="1">
    <source>
        <dbReference type="ARBA" id="ARBA00000085"/>
    </source>
</evidence>
<dbReference type="EC" id="2.7.13.3" evidence="2"/>
<gene>
    <name evidence="9" type="ORF">SAMN05444410_11821</name>
</gene>
<evidence type="ECO:0000259" key="8">
    <source>
        <dbReference type="PROSITE" id="PS50109"/>
    </source>
</evidence>
<keyword evidence="7" id="KW-1133">Transmembrane helix</keyword>
<dbReference type="SMART" id="SM00028">
    <property type="entry name" value="TPR"/>
    <property type="match status" value="4"/>
</dbReference>
<sequence>MGIFTKYGLNSAYRNYAGALTWLFVIACSTQSPPDQKEHAAQVQRIVTIADSLRGNGPAWIDHFIDSAFRSIPHISTFDIAKKYHFLANYYYDQQRDAAKSGAYADSMLLAITDSTQLPEHIKLYASALLIKGDAAKSESRYNDAISYFYRGRLFMRMTKDTCSFYEYDSRLSTLYYDLGRYKEAVRYYKKTLDVSLHCPENLFARFAQVQAQLDNIALCYSNMKQYDSALYYYDSALHYIDKYKQQYLNSADRTSRQAFIETAIGVIISNKGQTLLETGDSSTTEQVFRESIRINAQQGHDLADAQNTMSSLASLLLGQHRYKEAGEQLQQLRQSLDQSPSTAAEYDYRKVKWKYYEALGQPELAYATLKSFLRLKDSLNKASEPLHSINIQDEFTNISQHYELALLKKQSGLKTVYLSIAFVVFVMTLLIILLILKNVRKSRQYVQELGKLNAFVTEQNNHLKKSLSALKQSQQENSRMMRVVAHDLRNPVGGMVAMTEYLEEQHPLINKDSKEPLQLMEAAGGRALNLINELLHLNIPADTLKEPVELDTTLKYCVDILRPKSKEKELQLELHLIPVTVMANREKLWRVFSNLITNAIKFSPSGSTITISMQKEGAAVLVSVKDQGIGIPESFRDKIFSFSPEVKRTGSSGEVSFGLGLSITKQIVEAHKGDIWYESEEGVGTVFYVRLKVTEENAQV</sequence>
<dbReference type="PANTHER" id="PTHR43047:SF72">
    <property type="entry name" value="OSMOSENSING HISTIDINE PROTEIN KINASE SLN1"/>
    <property type="match status" value="1"/>
</dbReference>
<dbReference type="CDD" id="cd00082">
    <property type="entry name" value="HisKA"/>
    <property type="match status" value="1"/>
</dbReference>
<dbReference type="FunFam" id="3.30.565.10:FF:000006">
    <property type="entry name" value="Sensor histidine kinase WalK"/>
    <property type="match status" value="1"/>
</dbReference>
<dbReference type="InterPro" id="IPR004358">
    <property type="entry name" value="Sig_transdc_His_kin-like_C"/>
</dbReference>
<evidence type="ECO:0000256" key="5">
    <source>
        <dbReference type="ARBA" id="ARBA00022777"/>
    </source>
</evidence>
<dbReference type="GO" id="GO:0005886">
    <property type="term" value="C:plasma membrane"/>
    <property type="evidence" value="ECO:0007669"/>
    <property type="project" value="TreeGrafter"/>
</dbReference>
<evidence type="ECO:0000256" key="7">
    <source>
        <dbReference type="SAM" id="Phobius"/>
    </source>
</evidence>
<dbReference type="InterPro" id="IPR019734">
    <property type="entry name" value="TPR_rpt"/>
</dbReference>
<dbReference type="PROSITE" id="PS50109">
    <property type="entry name" value="HIS_KIN"/>
    <property type="match status" value="1"/>
</dbReference>
<feature type="transmembrane region" description="Helical" evidence="7">
    <location>
        <begin position="417"/>
        <end position="437"/>
    </location>
</feature>
<dbReference type="PROSITE" id="PS50005">
    <property type="entry name" value="TPR"/>
    <property type="match status" value="1"/>
</dbReference>
<keyword evidence="5 9" id="KW-0418">Kinase</keyword>
<dbReference type="Gene3D" id="1.25.40.10">
    <property type="entry name" value="Tetratricopeptide repeat domain"/>
    <property type="match status" value="1"/>
</dbReference>
<reference evidence="9 10" key="1">
    <citation type="submission" date="2016-10" db="EMBL/GenBank/DDBJ databases">
        <authorList>
            <person name="Varghese N."/>
            <person name="Submissions S."/>
        </authorList>
    </citation>
    <scope>NUCLEOTIDE SEQUENCE [LARGE SCALE GENOMIC DNA]</scope>
    <source>
        <strain evidence="9 10">DSM 25353</strain>
    </source>
</reference>
<protein>
    <recommendedName>
        <fullName evidence="2">histidine kinase</fullName>
        <ecNumber evidence="2">2.7.13.3</ecNumber>
    </recommendedName>
</protein>
<evidence type="ECO:0000256" key="4">
    <source>
        <dbReference type="ARBA" id="ARBA00022679"/>
    </source>
</evidence>
<dbReference type="InterPro" id="IPR003661">
    <property type="entry name" value="HisK_dim/P_dom"/>
</dbReference>
<dbReference type="AlphaFoldDB" id="A0A8X8IFB6"/>
<dbReference type="InterPro" id="IPR036097">
    <property type="entry name" value="HisK_dim/P_sf"/>
</dbReference>
<proteinExistence type="predicted"/>
<dbReference type="InterPro" id="IPR011990">
    <property type="entry name" value="TPR-like_helical_dom_sf"/>
</dbReference>
<dbReference type="EMBL" id="FNNO01000018">
    <property type="protein sequence ID" value="SDX50492.1"/>
    <property type="molecule type" value="Genomic_DNA"/>
</dbReference>
<accession>A0A8X8IFB6</accession>
<dbReference type="SUPFAM" id="SSF55874">
    <property type="entry name" value="ATPase domain of HSP90 chaperone/DNA topoisomerase II/histidine kinase"/>
    <property type="match status" value="1"/>
</dbReference>
<dbReference type="GO" id="GO:0000155">
    <property type="term" value="F:phosphorelay sensor kinase activity"/>
    <property type="evidence" value="ECO:0007669"/>
    <property type="project" value="InterPro"/>
</dbReference>
<keyword evidence="3" id="KW-0597">Phosphoprotein</keyword>